<keyword evidence="4" id="KW-1185">Reference proteome</keyword>
<dbReference type="InterPro" id="IPR046726">
    <property type="entry name" value="DUF6618"/>
</dbReference>
<evidence type="ECO:0000313" key="4">
    <source>
        <dbReference type="Proteomes" id="UP001197492"/>
    </source>
</evidence>
<evidence type="ECO:0000313" key="2">
    <source>
        <dbReference type="EMBL" id="MBV3393769.1"/>
    </source>
</evidence>
<gene>
    <name evidence="1" type="ORF">KSV97_11035</name>
    <name evidence="2" type="ORF">KSW06_11055</name>
</gene>
<organism evidence="1 3">
    <name type="scientific">Catenibacterium mitsuokai</name>
    <dbReference type="NCBI Taxonomy" id="100886"/>
    <lineage>
        <taxon>Bacteria</taxon>
        <taxon>Bacillati</taxon>
        <taxon>Bacillota</taxon>
        <taxon>Erysipelotrichia</taxon>
        <taxon>Erysipelotrichales</taxon>
        <taxon>Coprobacillaceae</taxon>
        <taxon>Catenibacterium</taxon>
    </lineage>
</organism>
<comment type="caution">
    <text evidence="1">The sequence shown here is derived from an EMBL/GenBank/DDBJ whole genome shotgun (WGS) entry which is preliminary data.</text>
</comment>
<reference evidence="1 4" key="1">
    <citation type="submission" date="2021-06" db="EMBL/GenBank/DDBJ databases">
        <title>Collection of gut derived symbiotic bacterial strains cultured from healthy donors.</title>
        <authorList>
            <person name="Lin H."/>
            <person name="Littmann E."/>
            <person name="Pamer E.G."/>
        </authorList>
    </citation>
    <scope>NUCLEOTIDE SEQUENCE</scope>
    <source>
        <strain evidence="2 4">MSK.21.70</strain>
        <strain evidence="1">MSK.21.82</strain>
    </source>
</reference>
<dbReference type="RefSeq" id="WP_217748355.1">
    <property type="nucleotide sequence ID" value="NZ_JAHOEB010000124.1"/>
</dbReference>
<protein>
    <submittedName>
        <fullName evidence="1">Uncharacterized protein</fullName>
    </submittedName>
</protein>
<dbReference type="Proteomes" id="UP001196408">
    <property type="component" value="Unassembled WGS sequence"/>
</dbReference>
<proteinExistence type="predicted"/>
<accession>A0AAW4MTS1</accession>
<dbReference type="EMBL" id="JAHOEF010000122">
    <property type="protein sequence ID" value="MBV3383733.1"/>
    <property type="molecule type" value="Genomic_DNA"/>
</dbReference>
<dbReference type="EMBL" id="JAHOEL010000124">
    <property type="protein sequence ID" value="MBV3393769.1"/>
    <property type="molecule type" value="Genomic_DNA"/>
</dbReference>
<dbReference type="Proteomes" id="UP001197492">
    <property type="component" value="Unassembled WGS sequence"/>
</dbReference>
<sequence length="105" mass="12330">MNYIYKDKNAKKCIGEIISLTITPFFAFEITADKQIISCYLDHLLSEWHICIVNYEIDVELAHPTDIFWNTNAIFEKIDDEELSIQIAYAVNTVYKERNYSEDVL</sequence>
<evidence type="ECO:0000313" key="1">
    <source>
        <dbReference type="EMBL" id="MBV3383733.1"/>
    </source>
</evidence>
<dbReference type="AlphaFoldDB" id="A0AAW4MTS1"/>
<name>A0AAW4MTS1_9FIRM</name>
<dbReference type="Pfam" id="PF20323">
    <property type="entry name" value="DUF6618"/>
    <property type="match status" value="1"/>
</dbReference>
<evidence type="ECO:0000313" key="3">
    <source>
        <dbReference type="Proteomes" id="UP001196408"/>
    </source>
</evidence>